<protein>
    <submittedName>
        <fullName evidence="2">NADH dehydrogenase subunit E</fullName>
    </submittedName>
</protein>
<evidence type="ECO:0000313" key="2">
    <source>
        <dbReference type="EMBL" id="SLN44833.1"/>
    </source>
</evidence>
<sequence length="263" mass="26879">MTERTRGNPLKYWAIALVAGAVVWLLLGDVAGVAAGLVVFLLTGLVLGRLFAGPAGETAAADALREAGEAAESALADARSEAQAEAEDAAVLDAVRSQIEPDAPEVPEPALQEAAEAPAVDVAGDVAADPEDAVQGAPEPVESAKVEAAQAPASNGGSTLLSGEEELAARKGSWRYEKPAAEAPAQADGDDGSSELLKIDGITSALVSRLEAAGITRLEQLASLDDAGVEALTEALALKRKGRITRQRWVEQARELTGKGTTG</sequence>
<proteinExistence type="predicted"/>
<name>A0A1Y5SQN5_9RHOB</name>
<organism evidence="2 3">
    <name type="scientific">Pseudoruegeria aquimaris</name>
    <dbReference type="NCBI Taxonomy" id="393663"/>
    <lineage>
        <taxon>Bacteria</taxon>
        <taxon>Pseudomonadati</taxon>
        <taxon>Pseudomonadota</taxon>
        <taxon>Alphaproteobacteria</taxon>
        <taxon>Rhodobacterales</taxon>
        <taxon>Roseobacteraceae</taxon>
        <taxon>Pseudoruegeria</taxon>
    </lineage>
</organism>
<feature type="compositionally biased region" description="Polar residues" evidence="1">
    <location>
        <begin position="152"/>
        <end position="161"/>
    </location>
</feature>
<gene>
    <name evidence="2" type="ORF">PSA7680_02276</name>
</gene>
<dbReference type="EMBL" id="FWFQ01000015">
    <property type="protein sequence ID" value="SLN44833.1"/>
    <property type="molecule type" value="Genomic_DNA"/>
</dbReference>
<keyword evidence="3" id="KW-1185">Reference proteome</keyword>
<dbReference type="OrthoDB" id="9807941at2"/>
<evidence type="ECO:0000256" key="1">
    <source>
        <dbReference type="SAM" id="MobiDB-lite"/>
    </source>
</evidence>
<dbReference type="AlphaFoldDB" id="A0A1Y5SQN5"/>
<accession>A0A1Y5SQN5</accession>
<dbReference type="RefSeq" id="WP_085868830.1">
    <property type="nucleotide sequence ID" value="NZ_FWFQ01000015.1"/>
</dbReference>
<dbReference type="Proteomes" id="UP000193409">
    <property type="component" value="Unassembled WGS sequence"/>
</dbReference>
<reference evidence="2 3" key="1">
    <citation type="submission" date="2017-03" db="EMBL/GenBank/DDBJ databases">
        <authorList>
            <person name="Afonso C.L."/>
            <person name="Miller P.J."/>
            <person name="Scott M.A."/>
            <person name="Spackman E."/>
            <person name="Goraichik I."/>
            <person name="Dimitrov K.M."/>
            <person name="Suarez D.L."/>
            <person name="Swayne D.E."/>
        </authorList>
    </citation>
    <scope>NUCLEOTIDE SEQUENCE [LARGE SCALE GENOMIC DNA]</scope>
    <source>
        <strain evidence="2 3">CECT 7680</strain>
    </source>
</reference>
<dbReference type="Gene3D" id="1.10.150.20">
    <property type="entry name" value="5' to 3' exonuclease, C-terminal subdomain"/>
    <property type="match status" value="1"/>
</dbReference>
<evidence type="ECO:0000313" key="3">
    <source>
        <dbReference type="Proteomes" id="UP000193409"/>
    </source>
</evidence>
<feature type="region of interest" description="Disordered" evidence="1">
    <location>
        <begin position="132"/>
        <end position="162"/>
    </location>
</feature>